<dbReference type="SUPFAM" id="SSF57959">
    <property type="entry name" value="Leucine zipper domain"/>
    <property type="match status" value="1"/>
</dbReference>
<dbReference type="GO" id="GO:0016746">
    <property type="term" value="F:acyltransferase activity"/>
    <property type="evidence" value="ECO:0007669"/>
    <property type="project" value="UniProtKB-KW"/>
</dbReference>
<gene>
    <name evidence="6" type="ORF">TanjilG_31979</name>
</gene>
<dbReference type="Proteomes" id="UP000188354">
    <property type="component" value="Unassembled WGS sequence"/>
</dbReference>
<accession>A0A394D937</accession>
<organism evidence="6 7">
    <name type="scientific">Lupinus angustifolius</name>
    <name type="common">Narrow-leaved blue lupine</name>
    <dbReference type="NCBI Taxonomy" id="3871"/>
    <lineage>
        <taxon>Eukaryota</taxon>
        <taxon>Viridiplantae</taxon>
        <taxon>Streptophyta</taxon>
        <taxon>Embryophyta</taxon>
        <taxon>Tracheophyta</taxon>
        <taxon>Spermatophyta</taxon>
        <taxon>Magnoliopsida</taxon>
        <taxon>eudicotyledons</taxon>
        <taxon>Gunneridae</taxon>
        <taxon>Pentapetalae</taxon>
        <taxon>rosids</taxon>
        <taxon>fabids</taxon>
        <taxon>Fabales</taxon>
        <taxon>Fabaceae</taxon>
        <taxon>Papilionoideae</taxon>
        <taxon>50 kb inversion clade</taxon>
        <taxon>genistoids sensu lato</taxon>
        <taxon>core genistoids</taxon>
        <taxon>Genisteae</taxon>
        <taxon>Lupinus</taxon>
    </lineage>
</organism>
<reference evidence="6 7" key="1">
    <citation type="journal article" date="2017" name="Plant Biotechnol. J.">
        <title>A comprehensive draft genome sequence for lupin (Lupinus angustifolius), an emerging health food: insights into plant-microbe interactions and legume evolution.</title>
        <authorList>
            <person name="Hane J.K."/>
            <person name="Ming Y."/>
            <person name="Kamphuis L.G."/>
            <person name="Nelson M.N."/>
            <person name="Garg G."/>
            <person name="Atkins C.A."/>
            <person name="Bayer P.E."/>
            <person name="Bravo A."/>
            <person name="Bringans S."/>
            <person name="Cannon S."/>
            <person name="Edwards D."/>
            <person name="Foley R."/>
            <person name="Gao L.L."/>
            <person name="Harrison M.J."/>
            <person name="Huang W."/>
            <person name="Hurgobin B."/>
            <person name="Li S."/>
            <person name="Liu C.W."/>
            <person name="McGrath A."/>
            <person name="Morahan G."/>
            <person name="Murray J."/>
            <person name="Weller J."/>
            <person name="Jian J."/>
            <person name="Singh K.B."/>
        </authorList>
    </citation>
    <scope>NUCLEOTIDE SEQUENCE [LARGE SCALE GENOMIC DNA]</scope>
    <source>
        <strain evidence="7">cv. Tanjil</strain>
        <tissue evidence="6">Whole plant</tissue>
    </source>
</reference>
<sequence>MEANMVETLSSTMEMDESHNYRVSSKVGFENTDNFDYLTKINDSKFVKYNLPVLSSLRLPSPSVPIIKSDDVAKMGVCDPISAREMSDWGSNFTSEGSSLGHARSWYMDSNLILNADNQKKNSGKRLEESDIDFHRRKSNYVDLGHSSFVVARTMPPEKLAELATTNPKKANRILANRNSAAKSKERRKIYENALENKAKNLQKQVDSVSEQLLLIKRDIAARSAWNNTLRMQIETKRQELQQRRGRRSDFFNINCNDEGAIYMEASVNFTIEEFINPTKLELLNKLLPCEPNKIQPFEQVLPQLLIQVNIFKCGGIAICLCNLHTMLDASSCCAFLKTWSSICKGLPKDEISQPDFSSASSFFPPRNIFGVRDGVLHPKPDLNKEKNCTTTRFLFNTNAINELRAKSENDGTSSKTTCYQALSTFICKHMAMACMEEPSCDCPRPVVAVHIVDIRRRVGEPFSQDSIGNLVWPILLNCDKINMNTDVRDLVRIMREGIGKFTKEMFLKMHSDRGFLWSDECGELMHERIVEKNPLVLVFTSWVNMGFNELDFGWGKPLWLALRGGHQETMPNATVFMETNERIEAWVTMEEKNMAILENDVEFRKFALLNPSPINI</sequence>
<dbReference type="GO" id="GO:0005634">
    <property type="term" value="C:nucleus"/>
    <property type="evidence" value="ECO:0007669"/>
    <property type="project" value="UniProtKB-ARBA"/>
</dbReference>
<keyword evidence="2" id="KW-0808">Transferase</keyword>
<dbReference type="InterPro" id="IPR004827">
    <property type="entry name" value="bZIP"/>
</dbReference>
<dbReference type="Gramene" id="OIW20050">
    <property type="protein sequence ID" value="OIW20050"/>
    <property type="gene ID" value="TanjilG_31979"/>
</dbReference>
<dbReference type="InterPro" id="IPR044759">
    <property type="entry name" value="bZIP_RF2"/>
</dbReference>
<keyword evidence="3" id="KW-0012">Acyltransferase</keyword>
<feature type="domain" description="BZIP" evidence="5">
    <location>
        <begin position="165"/>
        <end position="229"/>
    </location>
</feature>
<dbReference type="EMBL" id="MLAU01005143">
    <property type="protein sequence ID" value="OIW20050.1"/>
    <property type="molecule type" value="Genomic_DNA"/>
</dbReference>
<dbReference type="InterPro" id="IPR046347">
    <property type="entry name" value="bZIP_sf"/>
</dbReference>
<keyword evidence="7" id="KW-1185">Reference proteome</keyword>
<dbReference type="STRING" id="3871.A0A394D937"/>
<evidence type="ECO:0000259" key="5">
    <source>
        <dbReference type="SMART" id="SM00338"/>
    </source>
</evidence>
<dbReference type="AlphaFoldDB" id="A0A394D937"/>
<evidence type="ECO:0000313" key="7">
    <source>
        <dbReference type="Proteomes" id="UP000188354"/>
    </source>
</evidence>
<dbReference type="Pfam" id="PF07716">
    <property type="entry name" value="bZIP_2"/>
    <property type="match status" value="1"/>
</dbReference>
<name>A0A394D937_LUPAN</name>
<evidence type="ECO:0000313" key="6">
    <source>
        <dbReference type="EMBL" id="OIW20050.1"/>
    </source>
</evidence>
<dbReference type="PANTHER" id="PTHR31623">
    <property type="entry name" value="F21J9.9"/>
    <property type="match status" value="1"/>
</dbReference>
<evidence type="ECO:0000256" key="3">
    <source>
        <dbReference type="ARBA" id="ARBA00023315"/>
    </source>
</evidence>
<feature type="coiled-coil region" evidence="4">
    <location>
        <begin position="181"/>
        <end position="219"/>
    </location>
</feature>
<proteinExistence type="inferred from homology"/>
<keyword evidence="4" id="KW-0175">Coiled coil</keyword>
<evidence type="ECO:0000256" key="1">
    <source>
        <dbReference type="ARBA" id="ARBA00009861"/>
    </source>
</evidence>
<comment type="similarity">
    <text evidence="1">Belongs to the plant acyltransferase family.</text>
</comment>
<evidence type="ECO:0000256" key="2">
    <source>
        <dbReference type="ARBA" id="ARBA00022679"/>
    </source>
</evidence>
<dbReference type="CDD" id="cd14703">
    <property type="entry name" value="bZIP_plant_RF2"/>
    <property type="match status" value="1"/>
</dbReference>
<protein>
    <recommendedName>
        <fullName evidence="5">BZIP domain-containing protein</fullName>
    </recommendedName>
</protein>
<evidence type="ECO:0000256" key="4">
    <source>
        <dbReference type="SAM" id="Coils"/>
    </source>
</evidence>
<dbReference type="GO" id="GO:0003700">
    <property type="term" value="F:DNA-binding transcription factor activity"/>
    <property type="evidence" value="ECO:0007669"/>
    <property type="project" value="InterPro"/>
</dbReference>
<dbReference type="SMART" id="SM00338">
    <property type="entry name" value="BRLZ"/>
    <property type="match status" value="1"/>
</dbReference>
<dbReference type="InterPro" id="IPR023213">
    <property type="entry name" value="CAT-like_dom_sf"/>
</dbReference>
<comment type="caution">
    <text evidence="6">The sequence shown here is derived from an EMBL/GenBank/DDBJ whole genome shotgun (WGS) entry which is preliminary data.</text>
</comment>
<dbReference type="Pfam" id="PF02458">
    <property type="entry name" value="Transferase"/>
    <property type="match status" value="1"/>
</dbReference>
<dbReference type="Gene3D" id="3.30.559.10">
    <property type="entry name" value="Chloramphenicol acetyltransferase-like domain"/>
    <property type="match status" value="2"/>
</dbReference>
<dbReference type="PANTHER" id="PTHR31623:SF24">
    <property type="entry name" value="HXXXD-TYPE ACYL-TRANSFERASE FAMILY PROTEIN"/>
    <property type="match status" value="1"/>
</dbReference>